<dbReference type="EMBL" id="CABT02000014">
    <property type="protein sequence ID" value="CCC10700.1"/>
    <property type="molecule type" value="Genomic_DNA"/>
</dbReference>
<dbReference type="OrthoDB" id="5125733at2759"/>
<evidence type="ECO:0000313" key="2">
    <source>
        <dbReference type="EMBL" id="CCC10700.1"/>
    </source>
</evidence>
<dbReference type="PANTHER" id="PTHR33112:SF16">
    <property type="entry name" value="HETEROKARYON INCOMPATIBILITY DOMAIN-CONTAINING PROTEIN"/>
    <property type="match status" value="1"/>
</dbReference>
<feature type="domain" description="Heterokaryon incompatibility" evidence="1">
    <location>
        <begin position="231"/>
        <end position="348"/>
    </location>
</feature>
<dbReference type="Pfam" id="PF06985">
    <property type="entry name" value="HET"/>
    <property type="match status" value="1"/>
</dbReference>
<gene>
    <name evidence="2" type="ORF">SMAC_04461</name>
</gene>
<name>F7VYV4_SORMK</name>
<dbReference type="InParanoid" id="F7VYV4"/>
<dbReference type="InterPro" id="IPR010730">
    <property type="entry name" value="HET"/>
</dbReference>
<evidence type="ECO:0000259" key="1">
    <source>
        <dbReference type="Pfam" id="PF06985"/>
    </source>
</evidence>
<keyword evidence="3" id="KW-1185">Reference proteome</keyword>
<reference evidence="2 3" key="1">
    <citation type="journal article" date="2010" name="PLoS Genet.">
        <title>De novo assembly of a 40 Mb eukaryotic genome from short sequence reads: Sordaria macrospora, a model organism for fungal morphogenesis.</title>
        <authorList>
            <person name="Nowrousian M."/>
            <person name="Stajich J."/>
            <person name="Chu M."/>
            <person name="Engh I."/>
            <person name="Espagne E."/>
            <person name="Halliday K."/>
            <person name="Kamerewerd J."/>
            <person name="Kempken F."/>
            <person name="Knab B."/>
            <person name="Kuo H.C."/>
            <person name="Osiewacz H.D."/>
            <person name="Poeggeler S."/>
            <person name="Read N."/>
            <person name="Seiler S."/>
            <person name="Smith K."/>
            <person name="Zickler D."/>
            <person name="Kueck U."/>
            <person name="Freitag M."/>
        </authorList>
    </citation>
    <scope>NUCLEOTIDE SEQUENCE [LARGE SCALE GENOMIC DNA]</scope>
    <source>
        <strain evidence="3">ATCC MYA-333 / DSM 997 / K(L3346) / K-hell</strain>
        <tissue evidence="2">Mycelium</tissue>
    </source>
</reference>
<accession>F7VYV4</accession>
<proteinExistence type="predicted"/>
<protein>
    <submittedName>
        <fullName evidence="2">WGS project CABT00000000 data, contig 2.14</fullName>
    </submittedName>
</protein>
<sequence>MLSLISPEPHSCARCSSPKLVFFFSGSTNGRTGMDTEVYMFDLLYDEAVKLAEDSLPGEGEGCAFMKWLTVNLPPVWDAPGQGQLQAVVGKHSSVTTHLYLQWVDGRYTPWLWSFRSVDGLYRPSVEADNKKPTRRKGTDNVRQKSSGLTRFHPIRIEDELEVAGVLEKDWREEPEEKGHYLLADVPVDDFDDELQDEVGESSSDVVGGTDFIKAKVLRNENLFQWLTDIPHAQLPQTIKDAIYITRVLAFNYIWVDALCIIQNDIRDKHEEIQKMGGIYENAEVTISASRASTCHDGFLQPRNEPGEGSFVIPFRCRDGQRGTVMLWHDRSEQWDEPIDRRGWTLQESLISSRMLEFGTHQTRWHCNCHRYGVPHALKPNYLVDGWTRDKVEQSPVSIDWAPVVELEEVDRFRARVPTQTHRRLEERVIQTWKRLIRNYTRRAVSDPMDRLPALSAIAQRLEGLSTHRYAGGLWFGDVPHLLFWYPVDVESMTRSPERAAPSWSWASVTGAIDFIDVKETNISVLGVSQTKLILWGILEETIIGREGSSSIGYLVFYEGMWGWEERNAIEGVVTMEAPSIFVSNEEWHHETMFLLEVDREDGTGLVLRKVAEGVYCRAGRYSAEERKGRRGVQPCKLSRIRDPRIRRARTRLILI</sequence>
<dbReference type="PANTHER" id="PTHR33112">
    <property type="entry name" value="DOMAIN PROTEIN, PUTATIVE-RELATED"/>
    <property type="match status" value="1"/>
</dbReference>
<evidence type="ECO:0000313" key="3">
    <source>
        <dbReference type="Proteomes" id="UP000001881"/>
    </source>
</evidence>
<dbReference type="eggNOG" id="ENOG502SK2K">
    <property type="taxonomic scope" value="Eukaryota"/>
</dbReference>
<organism evidence="2 3">
    <name type="scientific">Sordaria macrospora (strain ATCC MYA-333 / DSM 997 / K(L3346) / K-hell)</name>
    <dbReference type="NCBI Taxonomy" id="771870"/>
    <lineage>
        <taxon>Eukaryota</taxon>
        <taxon>Fungi</taxon>
        <taxon>Dikarya</taxon>
        <taxon>Ascomycota</taxon>
        <taxon>Pezizomycotina</taxon>
        <taxon>Sordariomycetes</taxon>
        <taxon>Sordariomycetidae</taxon>
        <taxon>Sordariales</taxon>
        <taxon>Sordariaceae</taxon>
        <taxon>Sordaria</taxon>
    </lineage>
</organism>
<dbReference type="Proteomes" id="UP000001881">
    <property type="component" value="Unassembled WGS sequence"/>
</dbReference>
<dbReference type="STRING" id="771870.F7VYV4"/>
<dbReference type="AlphaFoldDB" id="F7VYV4"/>
<dbReference type="HOGENOM" id="CLU_418070_0_0_1"/>
<comment type="caution">
    <text evidence="2">The sequence shown here is derived from an EMBL/GenBank/DDBJ whole genome shotgun (WGS) entry which is preliminary data.</text>
</comment>
<dbReference type="VEuPathDB" id="FungiDB:SMAC_04461"/>